<evidence type="ECO:0000313" key="2">
    <source>
        <dbReference type="Proteomes" id="UP000617979"/>
    </source>
</evidence>
<accession>A0ABQ1G5V1</accession>
<protein>
    <recommendedName>
        <fullName evidence="3">Secreted protein</fullName>
    </recommendedName>
</protein>
<keyword evidence="2" id="KW-1185">Reference proteome</keyword>
<proteinExistence type="predicted"/>
<dbReference type="Proteomes" id="UP000617979">
    <property type="component" value="Unassembled WGS sequence"/>
</dbReference>
<dbReference type="EMBL" id="BMEX01000002">
    <property type="protein sequence ID" value="GGA37299.1"/>
    <property type="molecule type" value="Genomic_DNA"/>
</dbReference>
<dbReference type="RefSeq" id="WP_188430067.1">
    <property type="nucleotide sequence ID" value="NZ_BMEX01000002.1"/>
</dbReference>
<reference evidence="2" key="1">
    <citation type="journal article" date="2019" name="Int. J. Syst. Evol. Microbiol.">
        <title>The Global Catalogue of Microorganisms (GCM) 10K type strain sequencing project: providing services to taxonomists for standard genome sequencing and annotation.</title>
        <authorList>
            <consortium name="The Broad Institute Genomics Platform"/>
            <consortium name="The Broad Institute Genome Sequencing Center for Infectious Disease"/>
            <person name="Wu L."/>
            <person name="Ma J."/>
        </authorList>
    </citation>
    <scope>NUCLEOTIDE SEQUENCE [LARGE SCALE GENOMIC DNA]</scope>
    <source>
        <strain evidence="2">CGMCC 1.12404</strain>
    </source>
</reference>
<evidence type="ECO:0008006" key="3">
    <source>
        <dbReference type="Google" id="ProtNLM"/>
    </source>
</evidence>
<gene>
    <name evidence="1" type="ORF">GCM10007416_07770</name>
</gene>
<evidence type="ECO:0000313" key="1">
    <source>
        <dbReference type="EMBL" id="GGA37299.1"/>
    </source>
</evidence>
<name>A0ABQ1G5V1_9BACL</name>
<comment type="caution">
    <text evidence="1">The sequence shown here is derived from an EMBL/GenBank/DDBJ whole genome shotgun (WGS) entry which is preliminary data.</text>
</comment>
<sequence>MISFFSSARFSPYWEGGVGQTLVGVFLLLTQLHLQLLHIAEAEGAHGVGVVAVEIDEGAHPFLGPKSASQ</sequence>
<organism evidence="1 2">
    <name type="scientific">Kroppenstedtia guangzhouensis</name>
    <dbReference type="NCBI Taxonomy" id="1274356"/>
    <lineage>
        <taxon>Bacteria</taxon>
        <taxon>Bacillati</taxon>
        <taxon>Bacillota</taxon>
        <taxon>Bacilli</taxon>
        <taxon>Bacillales</taxon>
        <taxon>Thermoactinomycetaceae</taxon>
        <taxon>Kroppenstedtia</taxon>
    </lineage>
</organism>